<accession>A0ACB6ZHW0</accession>
<dbReference type="EMBL" id="MU118004">
    <property type="protein sequence ID" value="KAF9648986.1"/>
    <property type="molecule type" value="Genomic_DNA"/>
</dbReference>
<reference evidence="1" key="2">
    <citation type="journal article" date="2020" name="Nat. Commun.">
        <title>Large-scale genome sequencing of mycorrhizal fungi provides insights into the early evolution of symbiotic traits.</title>
        <authorList>
            <person name="Miyauchi S."/>
            <person name="Kiss E."/>
            <person name="Kuo A."/>
            <person name="Drula E."/>
            <person name="Kohler A."/>
            <person name="Sanchez-Garcia M."/>
            <person name="Morin E."/>
            <person name="Andreopoulos B."/>
            <person name="Barry K.W."/>
            <person name="Bonito G."/>
            <person name="Buee M."/>
            <person name="Carver A."/>
            <person name="Chen C."/>
            <person name="Cichocki N."/>
            <person name="Clum A."/>
            <person name="Culley D."/>
            <person name="Crous P.W."/>
            <person name="Fauchery L."/>
            <person name="Girlanda M."/>
            <person name="Hayes R.D."/>
            <person name="Keri Z."/>
            <person name="LaButti K."/>
            <person name="Lipzen A."/>
            <person name="Lombard V."/>
            <person name="Magnuson J."/>
            <person name="Maillard F."/>
            <person name="Murat C."/>
            <person name="Nolan M."/>
            <person name="Ohm R.A."/>
            <person name="Pangilinan J."/>
            <person name="Pereira M.F."/>
            <person name="Perotto S."/>
            <person name="Peter M."/>
            <person name="Pfister S."/>
            <person name="Riley R."/>
            <person name="Sitrit Y."/>
            <person name="Stielow J.B."/>
            <person name="Szollosi G."/>
            <person name="Zifcakova L."/>
            <person name="Stursova M."/>
            <person name="Spatafora J.W."/>
            <person name="Tedersoo L."/>
            <person name="Vaario L.M."/>
            <person name="Yamada A."/>
            <person name="Yan M."/>
            <person name="Wang P."/>
            <person name="Xu J."/>
            <person name="Bruns T."/>
            <person name="Baldrian P."/>
            <person name="Vilgalys R."/>
            <person name="Dunand C."/>
            <person name="Henrissat B."/>
            <person name="Grigoriev I.V."/>
            <person name="Hibbett D."/>
            <person name="Nagy L.G."/>
            <person name="Martin F.M."/>
        </authorList>
    </citation>
    <scope>NUCLEOTIDE SEQUENCE</scope>
    <source>
        <strain evidence="1">P2</strain>
    </source>
</reference>
<dbReference type="Proteomes" id="UP000886501">
    <property type="component" value="Unassembled WGS sequence"/>
</dbReference>
<name>A0ACB6ZHW0_THEGA</name>
<keyword evidence="2" id="KW-1185">Reference proteome</keyword>
<proteinExistence type="predicted"/>
<comment type="caution">
    <text evidence="1">The sequence shown here is derived from an EMBL/GenBank/DDBJ whole genome shotgun (WGS) entry which is preliminary data.</text>
</comment>
<gene>
    <name evidence="1" type="ORF">BDM02DRAFT_1997045</name>
</gene>
<protein>
    <submittedName>
        <fullName evidence="1">Uncharacterized protein</fullName>
    </submittedName>
</protein>
<reference evidence="1" key="1">
    <citation type="submission" date="2019-10" db="EMBL/GenBank/DDBJ databases">
        <authorList>
            <consortium name="DOE Joint Genome Institute"/>
            <person name="Kuo A."/>
            <person name="Miyauchi S."/>
            <person name="Kiss E."/>
            <person name="Drula E."/>
            <person name="Kohler A."/>
            <person name="Sanchez-Garcia M."/>
            <person name="Andreopoulos B."/>
            <person name="Barry K.W."/>
            <person name="Bonito G."/>
            <person name="Buee M."/>
            <person name="Carver A."/>
            <person name="Chen C."/>
            <person name="Cichocki N."/>
            <person name="Clum A."/>
            <person name="Culley D."/>
            <person name="Crous P.W."/>
            <person name="Fauchery L."/>
            <person name="Girlanda M."/>
            <person name="Hayes R."/>
            <person name="Keri Z."/>
            <person name="Labutti K."/>
            <person name="Lipzen A."/>
            <person name="Lombard V."/>
            <person name="Magnuson J."/>
            <person name="Maillard F."/>
            <person name="Morin E."/>
            <person name="Murat C."/>
            <person name="Nolan M."/>
            <person name="Ohm R."/>
            <person name="Pangilinan J."/>
            <person name="Pereira M."/>
            <person name="Perotto S."/>
            <person name="Peter M."/>
            <person name="Riley R."/>
            <person name="Sitrit Y."/>
            <person name="Stielow B."/>
            <person name="Szollosi G."/>
            <person name="Zifcakova L."/>
            <person name="Stursova M."/>
            <person name="Spatafora J.W."/>
            <person name="Tedersoo L."/>
            <person name="Vaario L.-M."/>
            <person name="Yamada A."/>
            <person name="Yan M."/>
            <person name="Wang P."/>
            <person name="Xu J."/>
            <person name="Bruns T."/>
            <person name="Baldrian P."/>
            <person name="Vilgalys R."/>
            <person name="Henrissat B."/>
            <person name="Grigoriev I.V."/>
            <person name="Hibbett D."/>
            <person name="Nagy L.G."/>
            <person name="Martin F.M."/>
        </authorList>
    </citation>
    <scope>NUCLEOTIDE SEQUENCE</scope>
    <source>
        <strain evidence="1">P2</strain>
    </source>
</reference>
<organism evidence="1 2">
    <name type="scientific">Thelephora ganbajun</name>
    <name type="common">Ganba fungus</name>
    <dbReference type="NCBI Taxonomy" id="370292"/>
    <lineage>
        <taxon>Eukaryota</taxon>
        <taxon>Fungi</taxon>
        <taxon>Dikarya</taxon>
        <taxon>Basidiomycota</taxon>
        <taxon>Agaricomycotina</taxon>
        <taxon>Agaricomycetes</taxon>
        <taxon>Thelephorales</taxon>
        <taxon>Thelephoraceae</taxon>
        <taxon>Thelephora</taxon>
    </lineage>
</organism>
<evidence type="ECO:0000313" key="1">
    <source>
        <dbReference type="EMBL" id="KAF9648986.1"/>
    </source>
</evidence>
<evidence type="ECO:0000313" key="2">
    <source>
        <dbReference type="Proteomes" id="UP000886501"/>
    </source>
</evidence>
<sequence>MEAIGAMARLDLSSCKNLRTLKMDPEMVNFPEFDALLRTISSKNFEKLIVGPGVGKIPERWNSNDLDQALHSFAERLYKLGAAKPLTMVLEFRPLEEAKDRKLDVQRIWPLFCEVGVIVEDFDSRTH</sequence>